<reference evidence="1" key="1">
    <citation type="journal article" date="2015" name="Nature">
        <title>Complex archaea that bridge the gap between prokaryotes and eukaryotes.</title>
        <authorList>
            <person name="Spang A."/>
            <person name="Saw J.H."/>
            <person name="Jorgensen S.L."/>
            <person name="Zaremba-Niedzwiedzka K."/>
            <person name="Martijn J."/>
            <person name="Lind A.E."/>
            <person name="van Eijk R."/>
            <person name="Schleper C."/>
            <person name="Guy L."/>
            <person name="Ettema T.J."/>
        </authorList>
    </citation>
    <scope>NUCLEOTIDE SEQUENCE</scope>
</reference>
<gene>
    <name evidence="1" type="ORF">LCGC14_3096080</name>
</gene>
<dbReference type="AlphaFoldDB" id="A0A0F8WXY5"/>
<sequence length="74" mass="8272">MEAKIENATALESAILCLDAATQKLLRGEDVRSHMFQLCMQLSKHCEEQGSSVAARSFKERAEIFKKMPDPKCA</sequence>
<accession>A0A0F8WXY5</accession>
<organism evidence="1">
    <name type="scientific">marine sediment metagenome</name>
    <dbReference type="NCBI Taxonomy" id="412755"/>
    <lineage>
        <taxon>unclassified sequences</taxon>
        <taxon>metagenomes</taxon>
        <taxon>ecological metagenomes</taxon>
    </lineage>
</organism>
<protein>
    <submittedName>
        <fullName evidence="1">Uncharacterized protein</fullName>
    </submittedName>
</protein>
<proteinExistence type="predicted"/>
<comment type="caution">
    <text evidence="1">The sequence shown here is derived from an EMBL/GenBank/DDBJ whole genome shotgun (WGS) entry which is preliminary data.</text>
</comment>
<dbReference type="EMBL" id="LAZR01066573">
    <property type="protein sequence ID" value="KKK53310.1"/>
    <property type="molecule type" value="Genomic_DNA"/>
</dbReference>
<evidence type="ECO:0000313" key="1">
    <source>
        <dbReference type="EMBL" id="KKK53310.1"/>
    </source>
</evidence>
<name>A0A0F8WXY5_9ZZZZ</name>